<dbReference type="InterPro" id="IPR010398">
    <property type="entry name" value="DUF997"/>
</dbReference>
<gene>
    <name evidence="2" type="ORF">LTSERUB_5343</name>
</gene>
<dbReference type="PANTHER" id="PTHR39174">
    <property type="entry name" value="INNER MEMBRANE PROTEIN-RELATED"/>
    <property type="match status" value="1"/>
</dbReference>
<evidence type="ECO:0000256" key="1">
    <source>
        <dbReference type="SAM" id="Phobius"/>
    </source>
</evidence>
<evidence type="ECO:0000313" key="2">
    <source>
        <dbReference type="EMBL" id="EHC80763.1"/>
    </source>
</evidence>
<name>G5QQH2_SALRU</name>
<feature type="transmembrane region" description="Helical" evidence="1">
    <location>
        <begin position="43"/>
        <end position="61"/>
    </location>
</feature>
<dbReference type="PATRIC" id="fig|913081.3.peg.4134"/>
<dbReference type="NCBIfam" id="NF007918">
    <property type="entry name" value="PRK10633.1"/>
    <property type="match status" value="1"/>
</dbReference>
<feature type="non-terminal residue" evidence="2">
    <location>
        <position position="1"/>
    </location>
</feature>
<sequence>PVNPAFFISGDSDAPSCTIPAFFTHKGQKMDARFVQAHKEARWALWLTLCYLAAWLVAAYLPGDSPGITGLPHWFEMACLLTPLVFILLCWAMVKFIYRDIPLEDDDAA</sequence>
<dbReference type="AlphaFoldDB" id="G5QQH2"/>
<accession>G5QQH2</accession>
<comment type="caution">
    <text evidence="2">The sequence shown here is derived from an EMBL/GenBank/DDBJ whole genome shotgun (WGS) entry which is preliminary data.</text>
</comment>
<organism evidence="2 3">
    <name type="scientific">Salmonella enterica subsp. enterica serovar Rubislaw str. A4-653</name>
    <dbReference type="NCBI Taxonomy" id="913081"/>
    <lineage>
        <taxon>Bacteria</taxon>
        <taxon>Pseudomonadati</taxon>
        <taxon>Pseudomonadota</taxon>
        <taxon>Gammaproteobacteria</taxon>
        <taxon>Enterobacterales</taxon>
        <taxon>Enterobacteriaceae</taxon>
        <taxon>Salmonella</taxon>
    </lineage>
</organism>
<evidence type="ECO:0008006" key="4">
    <source>
        <dbReference type="Google" id="ProtNLM"/>
    </source>
</evidence>
<keyword evidence="1" id="KW-0472">Membrane</keyword>
<evidence type="ECO:0000313" key="3">
    <source>
        <dbReference type="Proteomes" id="UP000004903"/>
    </source>
</evidence>
<proteinExistence type="predicted"/>
<dbReference type="Pfam" id="PF06196">
    <property type="entry name" value="DUF997"/>
    <property type="match status" value="1"/>
</dbReference>
<dbReference type="Proteomes" id="UP000004903">
    <property type="component" value="Unassembled WGS sequence"/>
</dbReference>
<protein>
    <recommendedName>
        <fullName evidence="4">DUF997 family protein</fullName>
    </recommendedName>
</protein>
<keyword evidence="1" id="KW-1133">Transmembrane helix</keyword>
<reference evidence="2 3" key="1">
    <citation type="journal article" date="2011" name="BMC Genomics">
        <title>Genome sequencing reveals diversification of virulence factor content and possible host adaptation in distinct subpopulations of Salmonella enterica.</title>
        <authorList>
            <person name="den Bakker H.C."/>
            <person name="Moreno Switt A.I."/>
            <person name="Govoni G."/>
            <person name="Cummings C.A."/>
            <person name="Ranieri M.L."/>
            <person name="Degoricija L."/>
            <person name="Hoelzer K."/>
            <person name="Rodriguez-Rivera L.D."/>
            <person name="Brown S."/>
            <person name="Bolchacova E."/>
            <person name="Furtado M.R."/>
            <person name="Wiedmann M."/>
        </authorList>
    </citation>
    <scope>NUCLEOTIDE SEQUENCE [LARGE SCALE GENOMIC DNA]</scope>
    <source>
        <strain evidence="2 3">A4-653</strain>
    </source>
</reference>
<dbReference type="EMBL" id="AFCT01001937">
    <property type="protein sequence ID" value="EHC80763.1"/>
    <property type="molecule type" value="Genomic_DNA"/>
</dbReference>
<keyword evidence="1" id="KW-0812">Transmembrane</keyword>
<dbReference type="PANTHER" id="PTHR39174:SF1">
    <property type="entry name" value="INNER MEMBRANE PROTEIN"/>
    <property type="match status" value="1"/>
</dbReference>
<feature type="transmembrane region" description="Helical" evidence="1">
    <location>
        <begin position="73"/>
        <end position="94"/>
    </location>
</feature>